<dbReference type="HOGENOM" id="CLU_035425_4_0_7"/>
<evidence type="ECO:0000256" key="1">
    <source>
        <dbReference type="ARBA" id="ARBA00012352"/>
    </source>
</evidence>
<dbReference type="CDD" id="cd00829">
    <property type="entry name" value="SCP-x_thiolase"/>
    <property type="match status" value="1"/>
</dbReference>
<dbReference type="PANTHER" id="PTHR42870:SF1">
    <property type="entry name" value="NON-SPECIFIC LIPID-TRANSFER PROTEIN-LIKE 2"/>
    <property type="match status" value="1"/>
</dbReference>
<gene>
    <name evidence="9" type="ordered locus">Dole_0113</name>
</gene>
<dbReference type="GO" id="GO:0016747">
    <property type="term" value="F:acyltransferase activity, transferring groups other than amino-acyl groups"/>
    <property type="evidence" value="ECO:0007669"/>
    <property type="project" value="InterPro"/>
</dbReference>
<dbReference type="GO" id="GO:0006869">
    <property type="term" value="P:lipid transport"/>
    <property type="evidence" value="ECO:0007669"/>
    <property type="project" value="UniProtKB-KW"/>
</dbReference>
<evidence type="ECO:0000313" key="10">
    <source>
        <dbReference type="Proteomes" id="UP000008561"/>
    </source>
</evidence>
<dbReference type="InterPro" id="IPR020616">
    <property type="entry name" value="Thiolase_N"/>
</dbReference>
<dbReference type="OrthoDB" id="9785768at2"/>
<dbReference type="PANTHER" id="PTHR42870">
    <property type="entry name" value="ACETYL-COA C-ACETYLTRANSFERASE"/>
    <property type="match status" value="1"/>
</dbReference>
<keyword evidence="10" id="KW-1185">Reference proteome</keyword>
<keyword evidence="2" id="KW-0813">Transport</keyword>
<evidence type="ECO:0000313" key="9">
    <source>
        <dbReference type="EMBL" id="ABW65923.1"/>
    </source>
</evidence>
<organism evidence="9 10">
    <name type="scientific">Desulfosudis oleivorans (strain DSM 6200 / JCM 39069 / Hxd3)</name>
    <name type="common">Desulfococcus oleovorans</name>
    <dbReference type="NCBI Taxonomy" id="96561"/>
    <lineage>
        <taxon>Bacteria</taxon>
        <taxon>Pseudomonadati</taxon>
        <taxon>Thermodesulfobacteriota</taxon>
        <taxon>Desulfobacteria</taxon>
        <taxon>Desulfobacterales</taxon>
        <taxon>Desulfosudaceae</taxon>
        <taxon>Desulfosudis</taxon>
    </lineage>
</organism>
<evidence type="ECO:0000259" key="7">
    <source>
        <dbReference type="Pfam" id="PF00108"/>
    </source>
</evidence>
<dbReference type="Pfam" id="PF22691">
    <property type="entry name" value="Thiolase_C_1"/>
    <property type="match status" value="1"/>
</dbReference>
<keyword evidence="5" id="KW-0446">Lipid-binding</keyword>
<sequence>MRDVYVIGAHTIRFGKHLDRGIKDLAIWTVTECLKDAGLEKEAIEALWFSNSGWDHAKGQSCIRGQVALRPMGIDAIPITNVENACASGSTAFHHAWLAVTAGACDVTMAVGAEKLYHPNKYHVFSGFLGGIDIENCVQIAEGLSVFRLTPEEKKDLAAFKAKYQPARPVGEKKKKTLKERLLDLRYQLAEAVMLGEKLGYDTVKKMSRLSAGDHSPFMDIYGYAARQHMKKYGSTVEQLAIIASKSHFNSTLNPNAQYRFEVPVEKVLADRIVSFPVTRAMCAPIGDGAASAILCSEEKVRQLGLMDQAVRVRASILGSGRARTPDEPEIGERLAKKAYAVSGLGPKEIDLAEVHDATAYGEMVQAENLGFCPKGEGGRLAEQGETRLGGKIPINTSGGLVSRGHPIGASGLAQIHELVTQLRGAAGKRQVEGARLGMAENGGGALGTEEAAMCIHILEAPARA</sequence>
<evidence type="ECO:0000256" key="6">
    <source>
        <dbReference type="ARBA" id="ARBA00032316"/>
    </source>
</evidence>
<keyword evidence="9" id="KW-0012">Acyltransferase</keyword>
<dbReference type="SUPFAM" id="SSF53901">
    <property type="entry name" value="Thiolase-like"/>
    <property type="match status" value="2"/>
</dbReference>
<keyword evidence="4" id="KW-0445">Lipid transport</keyword>
<dbReference type="eggNOG" id="COG0183">
    <property type="taxonomic scope" value="Bacteria"/>
</dbReference>
<dbReference type="InterPro" id="IPR020613">
    <property type="entry name" value="Thiolase_CS"/>
</dbReference>
<dbReference type="EMBL" id="CP000859">
    <property type="protein sequence ID" value="ABW65923.1"/>
    <property type="molecule type" value="Genomic_DNA"/>
</dbReference>
<dbReference type="Gene3D" id="3.40.47.10">
    <property type="match status" value="1"/>
</dbReference>
<dbReference type="EC" id="2.3.1.176" evidence="1"/>
<evidence type="ECO:0000256" key="5">
    <source>
        <dbReference type="ARBA" id="ARBA00023121"/>
    </source>
</evidence>
<proteinExistence type="predicted"/>
<name>A8ZSL0_DESOH</name>
<dbReference type="Proteomes" id="UP000008561">
    <property type="component" value="Chromosome"/>
</dbReference>
<dbReference type="InterPro" id="IPR055140">
    <property type="entry name" value="Thiolase_C_2"/>
</dbReference>
<dbReference type="RefSeq" id="WP_012173542.1">
    <property type="nucleotide sequence ID" value="NC_009943.1"/>
</dbReference>
<dbReference type="KEGG" id="dol:Dole_0113"/>
<evidence type="ECO:0000256" key="2">
    <source>
        <dbReference type="ARBA" id="ARBA00022448"/>
    </source>
</evidence>
<evidence type="ECO:0000256" key="4">
    <source>
        <dbReference type="ARBA" id="ARBA00023055"/>
    </source>
</evidence>
<protein>
    <recommendedName>
        <fullName evidence="1">propanoyl-CoA C-acyltransferase</fullName>
        <ecNumber evidence="1">2.3.1.176</ecNumber>
    </recommendedName>
    <alternativeName>
        <fullName evidence="6">Propanoyl-CoA C-acyltransferase</fullName>
    </alternativeName>
</protein>
<dbReference type="PROSITE" id="PS00737">
    <property type="entry name" value="THIOLASE_2"/>
    <property type="match status" value="1"/>
</dbReference>
<feature type="domain" description="Thiolase C-terminal" evidence="8">
    <location>
        <begin position="336"/>
        <end position="451"/>
    </location>
</feature>
<dbReference type="GO" id="GO:0008289">
    <property type="term" value="F:lipid binding"/>
    <property type="evidence" value="ECO:0007669"/>
    <property type="project" value="UniProtKB-KW"/>
</dbReference>
<feature type="domain" description="Thiolase N-terminal" evidence="7">
    <location>
        <begin position="4"/>
        <end position="123"/>
    </location>
</feature>
<dbReference type="AlphaFoldDB" id="A8ZSL0"/>
<dbReference type="Pfam" id="PF00108">
    <property type="entry name" value="Thiolase_N"/>
    <property type="match status" value="1"/>
</dbReference>
<reference evidence="9 10" key="1">
    <citation type="submission" date="2007-10" db="EMBL/GenBank/DDBJ databases">
        <title>Complete sequence of Desulfococcus oleovorans Hxd3.</title>
        <authorList>
            <consortium name="US DOE Joint Genome Institute"/>
            <person name="Copeland A."/>
            <person name="Lucas S."/>
            <person name="Lapidus A."/>
            <person name="Barry K."/>
            <person name="Glavina del Rio T."/>
            <person name="Dalin E."/>
            <person name="Tice H."/>
            <person name="Pitluck S."/>
            <person name="Kiss H."/>
            <person name="Brettin T."/>
            <person name="Bruce D."/>
            <person name="Detter J.C."/>
            <person name="Han C."/>
            <person name="Schmutz J."/>
            <person name="Larimer F."/>
            <person name="Land M."/>
            <person name="Hauser L."/>
            <person name="Kyrpides N."/>
            <person name="Kim E."/>
            <person name="Wawrik B."/>
            <person name="Richardson P."/>
        </authorList>
    </citation>
    <scope>NUCLEOTIDE SEQUENCE [LARGE SCALE GENOMIC DNA]</scope>
    <source>
        <strain evidence="10">DSM 6200 / JCM 39069 / Hxd3</strain>
    </source>
</reference>
<keyword evidence="3 9" id="KW-0808">Transferase</keyword>
<accession>A8ZSL0</accession>
<dbReference type="InterPro" id="IPR016039">
    <property type="entry name" value="Thiolase-like"/>
</dbReference>
<evidence type="ECO:0000256" key="3">
    <source>
        <dbReference type="ARBA" id="ARBA00022679"/>
    </source>
</evidence>
<dbReference type="STRING" id="96561.Dole_0113"/>
<evidence type="ECO:0000259" key="8">
    <source>
        <dbReference type="Pfam" id="PF22691"/>
    </source>
</evidence>